<keyword evidence="2" id="KW-1185">Reference proteome</keyword>
<name>A0A9P5ZAK7_9AGAR</name>
<proteinExistence type="predicted"/>
<sequence>MTIDDLPTAEHTHDEAAPVDDLWFADGNLILKAENSLFRIYSGLLGARSSVFKDMFGFPPPEGGNTMMDGCPIVTVYDSAKDMAYFLKAVFDSSYFEPPPSPTELPIVEAVLRLSLKYDVQYLRRRALHHLSSTFPMTLDGWRDRDTFRTIPPVDNTPFAAFRIAREFDLTWLLPAILYCVSSHPFEKTLDSAPWGNEELAFGWEDKRMAIIGRQKLLLMQHRSAVSMAKLAGTKIEDCTGATCSSTKQRCADILGGWDMAGFLDYFEDHADIYEDFCPACNAAFKELCAADSDEMWTKLPELFGLPNWETLERSRVTALE</sequence>
<evidence type="ECO:0000313" key="2">
    <source>
        <dbReference type="Proteomes" id="UP000807469"/>
    </source>
</evidence>
<dbReference type="AlphaFoldDB" id="A0A9P5ZAK7"/>
<dbReference type="InterPro" id="IPR011333">
    <property type="entry name" value="SKP1/BTB/POZ_sf"/>
</dbReference>
<reference evidence="1" key="1">
    <citation type="submission" date="2020-11" db="EMBL/GenBank/DDBJ databases">
        <authorList>
            <consortium name="DOE Joint Genome Institute"/>
            <person name="Ahrendt S."/>
            <person name="Riley R."/>
            <person name="Andreopoulos W."/>
            <person name="Labutti K."/>
            <person name="Pangilinan J."/>
            <person name="Ruiz-Duenas F.J."/>
            <person name="Barrasa J.M."/>
            <person name="Sanchez-Garcia M."/>
            <person name="Camarero S."/>
            <person name="Miyauchi S."/>
            <person name="Serrano A."/>
            <person name="Linde D."/>
            <person name="Babiker R."/>
            <person name="Drula E."/>
            <person name="Ayuso-Fernandez I."/>
            <person name="Pacheco R."/>
            <person name="Padilla G."/>
            <person name="Ferreira P."/>
            <person name="Barriuso J."/>
            <person name="Kellner H."/>
            <person name="Castanera R."/>
            <person name="Alfaro M."/>
            <person name="Ramirez L."/>
            <person name="Pisabarro A.G."/>
            <person name="Kuo A."/>
            <person name="Tritt A."/>
            <person name="Lipzen A."/>
            <person name="He G."/>
            <person name="Yan M."/>
            <person name="Ng V."/>
            <person name="Cullen D."/>
            <person name="Martin F."/>
            <person name="Rosso M.-N."/>
            <person name="Henrissat B."/>
            <person name="Hibbett D."/>
            <person name="Martinez A.T."/>
            <person name="Grigoriev I.V."/>
        </authorList>
    </citation>
    <scope>NUCLEOTIDE SEQUENCE</scope>
    <source>
        <strain evidence="1">CIRM-BRFM 674</strain>
    </source>
</reference>
<evidence type="ECO:0008006" key="3">
    <source>
        <dbReference type="Google" id="ProtNLM"/>
    </source>
</evidence>
<gene>
    <name evidence="1" type="ORF">BDN70DRAFT_828351</name>
</gene>
<protein>
    <recommendedName>
        <fullName evidence="3">BTB domain-containing protein</fullName>
    </recommendedName>
</protein>
<dbReference type="Gene3D" id="3.30.710.10">
    <property type="entry name" value="Potassium Channel Kv1.1, Chain A"/>
    <property type="match status" value="1"/>
</dbReference>
<dbReference type="OrthoDB" id="3893071at2759"/>
<dbReference type="Proteomes" id="UP000807469">
    <property type="component" value="Unassembled WGS sequence"/>
</dbReference>
<comment type="caution">
    <text evidence="1">The sequence shown here is derived from an EMBL/GenBank/DDBJ whole genome shotgun (WGS) entry which is preliminary data.</text>
</comment>
<dbReference type="EMBL" id="MU155159">
    <property type="protein sequence ID" value="KAF9482969.1"/>
    <property type="molecule type" value="Genomic_DNA"/>
</dbReference>
<evidence type="ECO:0000313" key="1">
    <source>
        <dbReference type="EMBL" id="KAF9482969.1"/>
    </source>
</evidence>
<organism evidence="1 2">
    <name type="scientific">Pholiota conissans</name>
    <dbReference type="NCBI Taxonomy" id="109636"/>
    <lineage>
        <taxon>Eukaryota</taxon>
        <taxon>Fungi</taxon>
        <taxon>Dikarya</taxon>
        <taxon>Basidiomycota</taxon>
        <taxon>Agaricomycotina</taxon>
        <taxon>Agaricomycetes</taxon>
        <taxon>Agaricomycetidae</taxon>
        <taxon>Agaricales</taxon>
        <taxon>Agaricineae</taxon>
        <taxon>Strophariaceae</taxon>
        <taxon>Pholiota</taxon>
    </lineage>
</organism>
<accession>A0A9P5ZAK7</accession>